<gene>
    <name evidence="3" type="ORF">EVA_07938</name>
</gene>
<proteinExistence type="predicted"/>
<evidence type="ECO:0000259" key="2">
    <source>
        <dbReference type="Pfam" id="PF13586"/>
    </source>
</evidence>
<evidence type="ECO:0000256" key="1">
    <source>
        <dbReference type="SAM" id="MobiDB-lite"/>
    </source>
</evidence>
<evidence type="ECO:0000313" key="3">
    <source>
        <dbReference type="EMBL" id="EJX03954.1"/>
    </source>
</evidence>
<sequence length="434" mass="50122">MIIGALIIKHMLGSSDEGTILSIQENPYMQYLVGLKYFQEEPIFSPELFVTVRKRIDENFFNDIMLSMHRKQMKKMEASDKENDSAGGSHAASSQETTHKGKMKIDATCTDAEVRYPTDINILEDCSREIDRLTQKLSAKAAVVSPKTHRGEARSYFVRYTKKKHKGNTFTRETKKLLLHLLSQDIQRFTNFIGKLSTSVLSCLNRRDLRNFSALRTAYEQQKYMFDDNVRSCFKRIISIFQPHIRPIVRGKAGRKTEFGAKIGVSVVDGYTYIDHLSWEAYNECSDLLPQIQAYKDRFGYYPKEVQADKIYLNKENRKLLKKLNVICHCAPLGRPKKHPDPVETELRRKASGERNEVEATFGTAKRVYRANNIRAKLPETAATWIAACFFVKNLKKFLRGLLFLFFEIHLKLLQFFENCRSEAGQKPSCRIVQ</sequence>
<name>J9GAT3_9ZZZZ</name>
<dbReference type="AlphaFoldDB" id="J9GAT3"/>
<organism evidence="3">
    <name type="scientific">gut metagenome</name>
    <dbReference type="NCBI Taxonomy" id="749906"/>
    <lineage>
        <taxon>unclassified sequences</taxon>
        <taxon>metagenomes</taxon>
        <taxon>organismal metagenomes</taxon>
    </lineage>
</organism>
<dbReference type="Pfam" id="PF13586">
    <property type="entry name" value="DDE_Tnp_1_2"/>
    <property type="match status" value="1"/>
</dbReference>
<accession>J9GAT3</accession>
<reference evidence="3" key="1">
    <citation type="journal article" date="2012" name="PLoS ONE">
        <title>Gene sets for utilization of primary and secondary nutrition supplies in the distal gut of endangered iberian lynx.</title>
        <authorList>
            <person name="Alcaide M."/>
            <person name="Messina E."/>
            <person name="Richter M."/>
            <person name="Bargiela R."/>
            <person name="Peplies J."/>
            <person name="Huws S.A."/>
            <person name="Newbold C.J."/>
            <person name="Golyshin P.N."/>
            <person name="Simon M.A."/>
            <person name="Lopez G."/>
            <person name="Yakimov M.M."/>
            <person name="Ferrer M."/>
        </authorList>
    </citation>
    <scope>NUCLEOTIDE SEQUENCE</scope>
</reference>
<dbReference type="InterPro" id="IPR025668">
    <property type="entry name" value="Tnp_DDE_dom"/>
</dbReference>
<feature type="compositionally biased region" description="Basic and acidic residues" evidence="1">
    <location>
        <begin position="74"/>
        <end position="84"/>
    </location>
</feature>
<comment type="caution">
    <text evidence="3">The sequence shown here is derived from an EMBL/GenBank/DDBJ whole genome shotgun (WGS) entry which is preliminary data.</text>
</comment>
<feature type="domain" description="Transposase DDE" evidence="2">
    <location>
        <begin position="306"/>
        <end position="396"/>
    </location>
</feature>
<protein>
    <submittedName>
        <fullName evidence="3">Transposase</fullName>
    </submittedName>
</protein>
<dbReference type="EMBL" id="AMCI01001976">
    <property type="protein sequence ID" value="EJX03954.1"/>
    <property type="molecule type" value="Genomic_DNA"/>
</dbReference>
<feature type="region of interest" description="Disordered" evidence="1">
    <location>
        <begin position="72"/>
        <end position="104"/>
    </location>
</feature>